<proteinExistence type="predicted"/>
<dbReference type="AlphaFoldDB" id="A0A7U7EKG3"/>
<protein>
    <submittedName>
        <fullName evidence="1">Uncharacterized protein</fullName>
    </submittedName>
</protein>
<reference evidence="1 2" key="1">
    <citation type="submission" date="2020-08" db="EMBL/GenBank/DDBJ databases">
        <authorList>
            <person name="Criscuolo A."/>
        </authorList>
    </citation>
    <scope>NUCLEOTIDE SEQUENCE [LARGE SCALE GENOMIC DNA]</scope>
    <source>
        <strain evidence="1">CIP111764</strain>
    </source>
</reference>
<dbReference type="Proteomes" id="UP000583387">
    <property type="component" value="Unassembled WGS sequence"/>
</dbReference>
<keyword evidence="2" id="KW-1185">Reference proteome</keyword>
<sequence length="76" mass="8293">MAAIRESFAELLRLPPKTVDIPVDKLGNPVARPGMARLCAGWWKNRQRSRRCAQSPGMTVWISLGALAGGRVPPVL</sequence>
<organism evidence="1 2">
    <name type="scientific">Zestomonas carbonaria</name>
    <dbReference type="NCBI Taxonomy" id="2762745"/>
    <lineage>
        <taxon>Bacteria</taxon>
        <taxon>Pseudomonadati</taxon>
        <taxon>Pseudomonadota</taxon>
        <taxon>Gammaproteobacteria</taxon>
        <taxon>Pseudomonadales</taxon>
        <taxon>Pseudomonadaceae</taxon>
        <taxon>Zestomonas</taxon>
    </lineage>
</organism>
<evidence type="ECO:0000313" key="2">
    <source>
        <dbReference type="Proteomes" id="UP000583387"/>
    </source>
</evidence>
<comment type="caution">
    <text evidence="1">The sequence shown here is derived from an EMBL/GenBank/DDBJ whole genome shotgun (WGS) entry which is preliminary data.</text>
</comment>
<evidence type="ECO:0000313" key="1">
    <source>
        <dbReference type="EMBL" id="CAD5106590.1"/>
    </source>
</evidence>
<dbReference type="EMBL" id="CAJFCI010000023">
    <property type="protein sequence ID" value="CAD5106590.1"/>
    <property type="molecule type" value="Genomic_DNA"/>
</dbReference>
<name>A0A7U7EKG3_9GAMM</name>
<gene>
    <name evidence="1" type="ORF">PSEWESI4_00855</name>
</gene>
<accession>A0A7U7EKG3</accession>